<dbReference type="EMBL" id="AP017424">
    <property type="protein sequence ID" value="BAU87921.1"/>
    <property type="molecule type" value="Genomic_DNA"/>
</dbReference>
<protein>
    <submittedName>
        <fullName evidence="2">Uncharacterized protein</fullName>
    </submittedName>
</protein>
<accession>A0A160P9C5</accession>
<gene>
    <name evidence="2" type="ORF">SLA_7055</name>
</gene>
<name>A0A160P9C5_STRLU</name>
<feature type="region of interest" description="Disordered" evidence="1">
    <location>
        <begin position="1"/>
        <end position="63"/>
    </location>
</feature>
<evidence type="ECO:0000313" key="2">
    <source>
        <dbReference type="EMBL" id="BAU87921.1"/>
    </source>
</evidence>
<dbReference type="AlphaFoldDB" id="A0A160P9C5"/>
<sequence>MHTEQSDGEDTGEAAVGDGHRRAGEVGGGSGEEVAEPGAARDETSSSAFSPVSCRVALTRRRP</sequence>
<feature type="compositionally biased region" description="Acidic residues" evidence="1">
    <location>
        <begin position="1"/>
        <end position="12"/>
    </location>
</feature>
<evidence type="ECO:0000313" key="3">
    <source>
        <dbReference type="Proteomes" id="UP000217676"/>
    </source>
</evidence>
<proteinExistence type="predicted"/>
<organism evidence="2 3">
    <name type="scientific">Streptomyces laurentii</name>
    <dbReference type="NCBI Taxonomy" id="39478"/>
    <lineage>
        <taxon>Bacteria</taxon>
        <taxon>Bacillati</taxon>
        <taxon>Actinomycetota</taxon>
        <taxon>Actinomycetes</taxon>
        <taxon>Kitasatosporales</taxon>
        <taxon>Streptomycetaceae</taxon>
        <taxon>Streptomyces</taxon>
    </lineage>
</organism>
<reference evidence="2 3" key="1">
    <citation type="journal article" date="2016" name="Genome Announc.">
        <title>Complete Genome Sequence of Thiostrepton-Producing Streptomyces laurentii ATCC 31255.</title>
        <authorList>
            <person name="Doi K."/>
            <person name="Fujino Y."/>
            <person name="Nagayoshi Y."/>
            <person name="Ohshima T."/>
            <person name="Ogata S."/>
        </authorList>
    </citation>
    <scope>NUCLEOTIDE SEQUENCE [LARGE SCALE GENOMIC DNA]</scope>
    <source>
        <strain evidence="2 3">ATCC 31255</strain>
    </source>
</reference>
<dbReference type="KEGG" id="slau:SLA_7055"/>
<keyword evidence="3" id="KW-1185">Reference proteome</keyword>
<evidence type="ECO:0000256" key="1">
    <source>
        <dbReference type="SAM" id="MobiDB-lite"/>
    </source>
</evidence>
<dbReference type="Proteomes" id="UP000217676">
    <property type="component" value="Chromosome"/>
</dbReference>